<dbReference type="PANTHER" id="PTHR10336">
    <property type="entry name" value="PHOSPHOINOSITIDE-SPECIFIC PHOSPHOLIPASE C FAMILY PROTEIN"/>
    <property type="match status" value="1"/>
</dbReference>
<dbReference type="PRINTS" id="PR00390">
    <property type="entry name" value="PHPHLIPASEC"/>
</dbReference>
<dbReference type="SUPFAM" id="SSF50729">
    <property type="entry name" value="PH domain-like"/>
    <property type="match status" value="1"/>
</dbReference>
<dbReference type="InterPro" id="IPR001192">
    <property type="entry name" value="PI-PLC_fam"/>
</dbReference>
<organism evidence="12 13">
    <name type="scientific">Pristionchus pacificus</name>
    <name type="common">Parasitic nematode worm</name>
    <dbReference type="NCBI Taxonomy" id="54126"/>
    <lineage>
        <taxon>Eukaryota</taxon>
        <taxon>Metazoa</taxon>
        <taxon>Ecdysozoa</taxon>
        <taxon>Nematoda</taxon>
        <taxon>Chromadorea</taxon>
        <taxon>Rhabditida</taxon>
        <taxon>Rhabditina</taxon>
        <taxon>Diplogasteromorpha</taxon>
        <taxon>Diplogasteroidea</taxon>
        <taxon>Neodiplogasteridae</taxon>
        <taxon>Pristionchus</taxon>
    </lineage>
</organism>
<evidence type="ECO:0000256" key="7">
    <source>
        <dbReference type="ARBA" id="ARBA00023098"/>
    </source>
</evidence>
<keyword evidence="7 9" id="KW-0443">Lipid metabolism</keyword>
<evidence type="ECO:0000256" key="6">
    <source>
        <dbReference type="ARBA" id="ARBA00022963"/>
    </source>
</evidence>
<feature type="region of interest" description="Disordered" evidence="10">
    <location>
        <begin position="706"/>
        <end position="725"/>
    </location>
</feature>
<dbReference type="Proteomes" id="UP000005239">
    <property type="component" value="Unassembled WGS sequence"/>
</dbReference>
<dbReference type="PANTHER" id="PTHR10336:SF36">
    <property type="entry name" value="1-PHOSPHATIDYLINOSITOL 4,5-BISPHOSPHATE PHOSPHODIESTERASE BETA-4"/>
    <property type="match status" value="1"/>
</dbReference>
<reference evidence="13" key="1">
    <citation type="journal article" date="2008" name="Nat. Genet.">
        <title>The Pristionchus pacificus genome provides a unique perspective on nematode lifestyle and parasitism.</title>
        <authorList>
            <person name="Dieterich C."/>
            <person name="Clifton S.W."/>
            <person name="Schuster L.N."/>
            <person name="Chinwalla A."/>
            <person name="Delehaunty K."/>
            <person name="Dinkelacker I."/>
            <person name="Fulton L."/>
            <person name="Fulton R."/>
            <person name="Godfrey J."/>
            <person name="Minx P."/>
            <person name="Mitreva M."/>
            <person name="Roeseler W."/>
            <person name="Tian H."/>
            <person name="Witte H."/>
            <person name="Yang S.P."/>
            <person name="Wilson R.K."/>
            <person name="Sommer R.J."/>
        </authorList>
    </citation>
    <scope>NUCLEOTIDE SEQUENCE [LARGE SCALE GENOMIC DNA]</scope>
    <source>
        <strain evidence="13">PS312</strain>
    </source>
</reference>
<name>A0A2A6CRR4_PRIPA</name>
<dbReference type="InterPro" id="IPR035892">
    <property type="entry name" value="C2_domain_sf"/>
</dbReference>
<keyword evidence="5 9" id="KW-0378">Hydrolase</keyword>
<dbReference type="PROSITE" id="PS50004">
    <property type="entry name" value="C2"/>
    <property type="match status" value="1"/>
</dbReference>
<sequence length="1531" mass="173859">MKFNHGIAIVLAITLFLEVLHRSFLVILSFNGNFGQCVSDSSSVSGLLTPFLDYILSRAVSAVTIIALGVALIISLRAHEYATPARILLGTSITCSLSLNALQAAGGYFDNCTGKLVLSLAMNVLLVFCALMFSRLEEEEATPIADSIEKWAAFLTGTTFFKWAEKGRESSFPNGDFYVNLFVDPGGHVIYWRRKDQDITETGYVFVDEIVDVRASSNHQLENEPGSDLFMTIVSNVDFVHPKFHTFMHQKDPKTTKKWSEFIFQLAQKRRKEFHGPLFHLERLLAPIVHVPTSGLCPYQERSSMHKKILKSDLAHHEEKIPRGSFHADFYFSLYMLVIERNDIKDLFDKLASPSNITKSLGMSVLTRKQFQYFLTDRQHDCRLNEQLHPPPNDYKISALMTRFSTAKSKGLRFKEFARFLLSDESVDLDHRRFVIDEDTLHDPLPHYFINSSHNTYATGAQINTVKYFMSVQHDVTTCDVEIYRQILLSGCRCIELDCWDGPNDVPIITHGPIEVTKMNTVPLMDVCQAIADSAFKTSDLPVVLSIENHCCLQQQRVIASTFEKIFGDTLLKEPLPDYPLEPNVQLPSPWKLRRKILIKAKRQSASKVNQRLAFQQLGSLYNQDTQRALAHYLKNKKEQRAWLGEDDDALHMCDEAPEERRISKFVPCADPDERPRAERAFIITNTPISLISSKVHHSDLVQTSPVTSPLTQKPLSSPALSFDGSLDMSQRKMSEVTSRQIKSQVKPEKEVEKIAKELSDLVNYIQAERSSQMKIDGSDKPKNFYIMHSLSEEGMSKLVRNESRLSALVKHTTRQIVRVYPSGIRVSSSNFLPLFCWMAGAQMAALNFQTNGLPMQYVRKPQPLRDISLDYNPQDVNVPATIPETLTVTVISGQFLSLFAPSPSTLITVDLYDLPRDTVRNKYKTRIVHKNGLNPVYEQDQAFVFERILKPEGAFLVLRVFNGEGGELAHRILPVHKMNRGYRHVVLHSSTGHPIGPASLFCHFALDFYVPPQHRDIQLSLMDPVLAMQRREEMNNQFLDPVGYRMHSSSTASAYIYTRSSMRQREEELPPPKKASASEVAKEKIELPIRRENAASPMLRKVLSNLQLSIVSVLLLAVTVSTLRVLQDLGSYGDYMCDSPENLVKFAIDETVRVSNGDGQLDLVLWTGDNTPHIEGYDENYVVNGITKMTSIIKTAFPNTPVLPTFGNHDYSPANAFDSNVTLYERSYELWSDVILGPENEKLFKQGGYYYYDYKGARILVLNTNLYYNVNNAYGEFANPSDPAGQFEFMEYTLEQATKCADDKCFKTVHIATHIAPGVFERTPNFTWYRPEYNKRFLDITKKYASNIGWMIFGHHHTDTFHIVRDDAGLPVQTLLMAPSVTPWFSSLPGAGSNNPAFRIFDTYDTQGHAYKEITTYAVDLSRLNAGKQPEFAPLYSHTLEYQMPSLTPKDFDDLINRMLNDDNLFYKYIANNAVLVDLNMPVEPYRSAQFCSLQYADFDPYYDCMKGKSSFALYTALPTLVILFARLFL</sequence>
<comment type="similarity">
    <text evidence="2">Belongs to the acid sphingomyelinase family.</text>
</comment>
<dbReference type="Gene3D" id="3.60.21.10">
    <property type="match status" value="1"/>
</dbReference>
<dbReference type="EC" id="3.1.4.11" evidence="3 9"/>
<dbReference type="GO" id="GO:0051209">
    <property type="term" value="P:release of sequestered calcium ion into cytosol"/>
    <property type="evidence" value="ECO:0000318"/>
    <property type="project" value="GO_Central"/>
</dbReference>
<evidence type="ECO:0000256" key="9">
    <source>
        <dbReference type="RuleBase" id="RU361133"/>
    </source>
</evidence>
<dbReference type="CDD" id="cd00275">
    <property type="entry name" value="C2_PLC_like"/>
    <property type="match status" value="1"/>
</dbReference>
<dbReference type="SUPFAM" id="SSF51695">
    <property type="entry name" value="PLC-like phosphodiesterases"/>
    <property type="match status" value="1"/>
</dbReference>
<comment type="subcellular location">
    <subcellularLocation>
        <location evidence="1">Secreted</location>
    </subcellularLocation>
</comment>
<evidence type="ECO:0000313" key="12">
    <source>
        <dbReference type="EnsemblMetazoa" id="PPA12496.1"/>
    </source>
</evidence>
<evidence type="ECO:0000256" key="10">
    <source>
        <dbReference type="SAM" id="MobiDB-lite"/>
    </source>
</evidence>
<evidence type="ECO:0000256" key="8">
    <source>
        <dbReference type="ARBA" id="ARBA00023224"/>
    </source>
</evidence>
<evidence type="ECO:0000256" key="1">
    <source>
        <dbReference type="ARBA" id="ARBA00004613"/>
    </source>
</evidence>
<dbReference type="InterPro" id="IPR045473">
    <property type="entry name" value="ASM_C"/>
</dbReference>
<comment type="catalytic activity">
    <reaction evidence="9">
        <text>a 1,2-diacyl-sn-glycero-3-phospho-(1D-myo-inositol-4,5-bisphosphate) + H2O = 1D-myo-inositol 1,4,5-trisphosphate + a 1,2-diacyl-sn-glycerol + H(+)</text>
        <dbReference type="Rhea" id="RHEA:33179"/>
        <dbReference type="ChEBI" id="CHEBI:15377"/>
        <dbReference type="ChEBI" id="CHEBI:15378"/>
        <dbReference type="ChEBI" id="CHEBI:17815"/>
        <dbReference type="ChEBI" id="CHEBI:58456"/>
        <dbReference type="ChEBI" id="CHEBI:203600"/>
        <dbReference type="EC" id="3.1.4.11"/>
    </reaction>
</comment>
<keyword evidence="11" id="KW-1133">Transmembrane helix</keyword>
<dbReference type="InterPro" id="IPR000909">
    <property type="entry name" value="PLipase_C_PInositol-sp_X_dom"/>
</dbReference>
<accession>A0A2A6CRR4</accession>
<feature type="transmembrane region" description="Helical" evidence="11">
    <location>
        <begin position="115"/>
        <end position="133"/>
    </location>
</feature>
<keyword evidence="11" id="KW-0812">Transmembrane</keyword>
<accession>A0A8R1UAJ9</accession>
<dbReference type="Gene3D" id="2.60.40.150">
    <property type="entry name" value="C2 domain"/>
    <property type="match status" value="1"/>
</dbReference>
<dbReference type="InterPro" id="IPR001711">
    <property type="entry name" value="PLipase_C_Pinositol-sp_Y"/>
</dbReference>
<keyword evidence="11" id="KW-0472">Membrane</keyword>
<dbReference type="GO" id="GO:0048015">
    <property type="term" value="P:phosphatidylinositol-mediated signaling"/>
    <property type="evidence" value="ECO:0000318"/>
    <property type="project" value="GO_Central"/>
</dbReference>
<feature type="transmembrane region" description="Helical" evidence="11">
    <location>
        <begin position="55"/>
        <end position="75"/>
    </location>
</feature>
<dbReference type="SMART" id="SM00148">
    <property type="entry name" value="PLCXc"/>
    <property type="match status" value="1"/>
</dbReference>
<dbReference type="PROSITE" id="PS50007">
    <property type="entry name" value="PIPLC_X_DOMAIN"/>
    <property type="match status" value="1"/>
</dbReference>
<dbReference type="InterPro" id="IPR011992">
    <property type="entry name" value="EF-hand-dom_pair"/>
</dbReference>
<dbReference type="Pfam" id="PF00387">
    <property type="entry name" value="PI-PLC-Y"/>
    <property type="match status" value="1"/>
</dbReference>
<dbReference type="GO" id="GO:0046488">
    <property type="term" value="P:phosphatidylinositol metabolic process"/>
    <property type="evidence" value="ECO:0000318"/>
    <property type="project" value="GO_Central"/>
</dbReference>
<dbReference type="InterPro" id="IPR000008">
    <property type="entry name" value="C2_dom"/>
</dbReference>
<dbReference type="InterPro" id="IPR037862">
    <property type="entry name" value="PLC-beta_PH"/>
</dbReference>
<gene>
    <name evidence="12" type="primary">WBGene00102050</name>
</gene>
<evidence type="ECO:0000256" key="5">
    <source>
        <dbReference type="ARBA" id="ARBA00022801"/>
    </source>
</evidence>
<dbReference type="Pfam" id="PF00388">
    <property type="entry name" value="PI-PLC-X"/>
    <property type="match status" value="1"/>
</dbReference>
<dbReference type="Pfam" id="PF19272">
    <property type="entry name" value="ASMase_C"/>
    <property type="match status" value="1"/>
</dbReference>
<reference evidence="12" key="2">
    <citation type="submission" date="2022-06" db="UniProtKB">
        <authorList>
            <consortium name="EnsemblMetazoa"/>
        </authorList>
    </citation>
    <scope>IDENTIFICATION</scope>
    <source>
        <strain evidence="12">PS312</strain>
    </source>
</reference>
<dbReference type="SUPFAM" id="SSF56300">
    <property type="entry name" value="Metallo-dependent phosphatases"/>
    <property type="match status" value="1"/>
</dbReference>
<feature type="compositionally biased region" description="Polar residues" evidence="10">
    <location>
        <begin position="706"/>
        <end position="720"/>
    </location>
</feature>
<dbReference type="GO" id="GO:0005576">
    <property type="term" value="C:extracellular region"/>
    <property type="evidence" value="ECO:0007669"/>
    <property type="project" value="UniProtKB-SubCell"/>
</dbReference>
<keyword evidence="13" id="KW-1185">Reference proteome</keyword>
<dbReference type="Gene3D" id="2.30.29.240">
    <property type="match status" value="1"/>
</dbReference>
<dbReference type="SMART" id="SM00239">
    <property type="entry name" value="C2"/>
    <property type="match status" value="1"/>
</dbReference>
<dbReference type="GO" id="GO:0016042">
    <property type="term" value="P:lipid catabolic process"/>
    <property type="evidence" value="ECO:0007669"/>
    <property type="project" value="UniProtKB-KW"/>
</dbReference>
<dbReference type="InterPro" id="IPR004843">
    <property type="entry name" value="Calcineurin-like_PHP"/>
</dbReference>
<dbReference type="Pfam" id="PF00149">
    <property type="entry name" value="Metallophos"/>
    <property type="match status" value="1"/>
</dbReference>
<dbReference type="GO" id="GO:0004435">
    <property type="term" value="F:phosphatidylinositol-4,5-bisphosphate phospholipase C activity"/>
    <property type="evidence" value="ECO:0000318"/>
    <property type="project" value="GO_Central"/>
</dbReference>
<dbReference type="Gene3D" id="3.20.20.190">
    <property type="entry name" value="Phosphatidylinositol (PI) phosphodiesterase"/>
    <property type="match status" value="2"/>
</dbReference>
<keyword evidence="6 9" id="KW-0442">Lipid degradation</keyword>
<evidence type="ECO:0000256" key="3">
    <source>
        <dbReference type="ARBA" id="ARBA00012368"/>
    </source>
</evidence>
<keyword evidence="8" id="KW-0807">Transducer</keyword>
<dbReference type="InterPro" id="IPR029052">
    <property type="entry name" value="Metallo-depent_PP-like"/>
</dbReference>
<dbReference type="Gene3D" id="1.10.238.10">
    <property type="entry name" value="EF-hand"/>
    <property type="match status" value="1"/>
</dbReference>
<evidence type="ECO:0000313" key="13">
    <source>
        <dbReference type="Proteomes" id="UP000005239"/>
    </source>
</evidence>
<dbReference type="Pfam" id="PF00168">
    <property type="entry name" value="C2"/>
    <property type="match status" value="1"/>
</dbReference>
<dbReference type="Pfam" id="PF17787">
    <property type="entry name" value="PH_14"/>
    <property type="match status" value="1"/>
</dbReference>
<protein>
    <recommendedName>
        <fullName evidence="3 9">Phosphoinositide phospholipase C</fullName>
        <ecNumber evidence="3 9">3.1.4.11</ecNumber>
    </recommendedName>
</protein>
<dbReference type="PROSITE" id="PS50008">
    <property type="entry name" value="PIPLC_Y_DOMAIN"/>
    <property type="match status" value="1"/>
</dbReference>
<dbReference type="SUPFAM" id="SSF47473">
    <property type="entry name" value="EF-hand"/>
    <property type="match status" value="1"/>
</dbReference>
<proteinExistence type="inferred from homology"/>
<evidence type="ECO:0000256" key="2">
    <source>
        <dbReference type="ARBA" id="ARBA00008234"/>
    </source>
</evidence>
<evidence type="ECO:0000256" key="11">
    <source>
        <dbReference type="SAM" id="Phobius"/>
    </source>
</evidence>
<keyword evidence="4" id="KW-0964">Secreted</keyword>
<evidence type="ECO:0000256" key="4">
    <source>
        <dbReference type="ARBA" id="ARBA00022525"/>
    </source>
</evidence>
<dbReference type="EnsemblMetazoa" id="PPA12496.1">
    <property type="protein sequence ID" value="PPA12496.1"/>
    <property type="gene ID" value="WBGene00102050"/>
</dbReference>
<dbReference type="InterPro" id="IPR017946">
    <property type="entry name" value="PLC-like_Pdiesterase_TIM-brl"/>
</dbReference>
<dbReference type="SUPFAM" id="SSF49562">
    <property type="entry name" value="C2 domain (Calcium/lipid-binding domain, CaLB)"/>
    <property type="match status" value="1"/>
</dbReference>
<dbReference type="SMART" id="SM00149">
    <property type="entry name" value="PLCYc"/>
    <property type="match status" value="1"/>
</dbReference>